<dbReference type="EMBL" id="GBRH01246444">
    <property type="protein sequence ID" value="JAD51451.1"/>
    <property type="molecule type" value="Transcribed_RNA"/>
</dbReference>
<protein>
    <submittedName>
        <fullName evidence="1">Uncharacterized protein</fullName>
    </submittedName>
</protein>
<evidence type="ECO:0000313" key="1">
    <source>
        <dbReference type="EMBL" id="JAD51451.1"/>
    </source>
</evidence>
<name>A0A0A9AJV3_ARUDO</name>
<reference evidence="1" key="1">
    <citation type="submission" date="2014-09" db="EMBL/GenBank/DDBJ databases">
        <authorList>
            <person name="Magalhaes I.L.F."/>
            <person name="Oliveira U."/>
            <person name="Santos F.R."/>
            <person name="Vidigal T.H.D.A."/>
            <person name="Brescovit A.D."/>
            <person name="Santos A.J."/>
        </authorList>
    </citation>
    <scope>NUCLEOTIDE SEQUENCE</scope>
    <source>
        <tissue evidence="1">Shoot tissue taken approximately 20 cm above the soil surface</tissue>
    </source>
</reference>
<organism evidence="1">
    <name type="scientific">Arundo donax</name>
    <name type="common">Giant reed</name>
    <name type="synonym">Donax arundinaceus</name>
    <dbReference type="NCBI Taxonomy" id="35708"/>
    <lineage>
        <taxon>Eukaryota</taxon>
        <taxon>Viridiplantae</taxon>
        <taxon>Streptophyta</taxon>
        <taxon>Embryophyta</taxon>
        <taxon>Tracheophyta</taxon>
        <taxon>Spermatophyta</taxon>
        <taxon>Magnoliopsida</taxon>
        <taxon>Liliopsida</taxon>
        <taxon>Poales</taxon>
        <taxon>Poaceae</taxon>
        <taxon>PACMAD clade</taxon>
        <taxon>Arundinoideae</taxon>
        <taxon>Arundineae</taxon>
        <taxon>Arundo</taxon>
    </lineage>
</organism>
<reference evidence="1" key="2">
    <citation type="journal article" date="2015" name="Data Brief">
        <title>Shoot transcriptome of the giant reed, Arundo donax.</title>
        <authorList>
            <person name="Barrero R.A."/>
            <person name="Guerrero F.D."/>
            <person name="Moolhuijzen P."/>
            <person name="Goolsby J.A."/>
            <person name="Tidwell J."/>
            <person name="Bellgard S.E."/>
            <person name="Bellgard M.I."/>
        </authorList>
    </citation>
    <scope>NUCLEOTIDE SEQUENCE</scope>
    <source>
        <tissue evidence="1">Shoot tissue taken approximately 20 cm above the soil surface</tissue>
    </source>
</reference>
<accession>A0A0A9AJV3</accession>
<dbReference type="AlphaFoldDB" id="A0A0A9AJV3"/>
<proteinExistence type="predicted"/>
<sequence>MWKSTWKALATGINFEKRYVSRYYKVGPE</sequence>